<feature type="domain" description="Major facilitator superfamily (MFS) profile" evidence="4">
    <location>
        <begin position="245"/>
        <end position="438"/>
    </location>
</feature>
<dbReference type="OrthoDB" id="6499973at2759"/>
<dbReference type="Pfam" id="PF07690">
    <property type="entry name" value="MFS_1"/>
    <property type="match status" value="2"/>
</dbReference>
<feature type="transmembrane region" description="Helical" evidence="3">
    <location>
        <begin position="311"/>
        <end position="330"/>
    </location>
</feature>
<organism evidence="5 6">
    <name type="scientific">Tothia fuscella</name>
    <dbReference type="NCBI Taxonomy" id="1048955"/>
    <lineage>
        <taxon>Eukaryota</taxon>
        <taxon>Fungi</taxon>
        <taxon>Dikarya</taxon>
        <taxon>Ascomycota</taxon>
        <taxon>Pezizomycotina</taxon>
        <taxon>Dothideomycetes</taxon>
        <taxon>Pleosporomycetidae</taxon>
        <taxon>Venturiales</taxon>
        <taxon>Cylindrosympodiaceae</taxon>
        <taxon>Tothia</taxon>
    </lineage>
</organism>
<dbReference type="InterPro" id="IPR036259">
    <property type="entry name" value="MFS_trans_sf"/>
</dbReference>
<feature type="transmembrane region" description="Helical" evidence="3">
    <location>
        <begin position="171"/>
        <end position="190"/>
    </location>
</feature>
<dbReference type="PROSITE" id="PS50850">
    <property type="entry name" value="MFS"/>
    <property type="match status" value="1"/>
</dbReference>
<evidence type="ECO:0000313" key="5">
    <source>
        <dbReference type="EMBL" id="KAF2436273.1"/>
    </source>
</evidence>
<comment type="subcellular location">
    <subcellularLocation>
        <location evidence="1">Membrane</location>
        <topology evidence="1">Multi-pass membrane protein</topology>
    </subcellularLocation>
</comment>
<evidence type="ECO:0000256" key="3">
    <source>
        <dbReference type="SAM" id="Phobius"/>
    </source>
</evidence>
<feature type="transmembrane region" description="Helical" evidence="3">
    <location>
        <begin position="402"/>
        <end position="424"/>
    </location>
</feature>
<keyword evidence="3" id="KW-0812">Transmembrane</keyword>
<accession>A0A9P4P3L7</accession>
<keyword evidence="6" id="KW-1185">Reference proteome</keyword>
<dbReference type="GO" id="GO:0022857">
    <property type="term" value="F:transmembrane transporter activity"/>
    <property type="evidence" value="ECO:0007669"/>
    <property type="project" value="InterPro"/>
</dbReference>
<feature type="transmembrane region" description="Helical" evidence="3">
    <location>
        <begin position="136"/>
        <end position="159"/>
    </location>
</feature>
<feature type="transmembrane region" description="Helical" evidence="3">
    <location>
        <begin position="83"/>
        <end position="105"/>
    </location>
</feature>
<evidence type="ECO:0000259" key="4">
    <source>
        <dbReference type="PROSITE" id="PS50850"/>
    </source>
</evidence>
<keyword evidence="3" id="KW-1133">Transmembrane helix</keyword>
<comment type="caution">
    <text evidence="5">The sequence shown here is derived from an EMBL/GenBank/DDBJ whole genome shotgun (WGS) entry which is preliminary data.</text>
</comment>
<feature type="transmembrane region" description="Helical" evidence="3">
    <location>
        <begin position="40"/>
        <end position="63"/>
    </location>
</feature>
<name>A0A9P4P3L7_9PEZI</name>
<feature type="transmembrane region" description="Helical" evidence="3">
    <location>
        <begin position="112"/>
        <end position="130"/>
    </location>
</feature>
<dbReference type="AlphaFoldDB" id="A0A9P4P3L7"/>
<dbReference type="InterPro" id="IPR011701">
    <property type="entry name" value="MFS"/>
</dbReference>
<dbReference type="Gene3D" id="1.20.1250.20">
    <property type="entry name" value="MFS general substrate transporter like domains"/>
    <property type="match status" value="2"/>
</dbReference>
<sequence length="438" mass="47317">MVGNATSNTLEEHNSPPLRAQENVLTFIPADISKPPDGGYGWVIVGCNFTINCFTWGVISAYGVTLSYYLDNNVFPGASSLDYALIGGLNFGVAMLAASPVNWITRRYGHHIPMFVGILLQSFGFIAASFCHDQIYQLYLSQGVLVGLGVGFLWIPSIAILPQWFEKKRSVANGICSAGSGIGGIVFSFATSAIIRKISLGWALRTTGIVSGGMNLIAAALIRSRNKEIQPYLHPFDLKLFKQLSACLLLAWGFIVMFGYITILYSLPDFSRSIGLSSSQGATVNAVLSLGTAVGRPLIGLLSDRYGRIEVTGYATLTCAITVFGLWLPAQSYGLLLLFALISGAILGVFWMAIGPLCAELVGLKELPSLLALNWAAVAGPTTFAEVIALKLRRPNSGRPYLYAQVFAGISYLVASAIMLALWYDQRRKKNSASLRTW</sequence>
<evidence type="ECO:0000256" key="1">
    <source>
        <dbReference type="ARBA" id="ARBA00004141"/>
    </source>
</evidence>
<gene>
    <name evidence="5" type="ORF">EJ08DRAFT_232948</name>
</gene>
<dbReference type="PANTHER" id="PTHR11360:SF315">
    <property type="entry name" value="TRANSPORTER MCH2-RELATED"/>
    <property type="match status" value="1"/>
</dbReference>
<reference evidence="5" key="1">
    <citation type="journal article" date="2020" name="Stud. Mycol.">
        <title>101 Dothideomycetes genomes: a test case for predicting lifestyles and emergence of pathogens.</title>
        <authorList>
            <person name="Haridas S."/>
            <person name="Albert R."/>
            <person name="Binder M."/>
            <person name="Bloem J."/>
            <person name="Labutti K."/>
            <person name="Salamov A."/>
            <person name="Andreopoulos B."/>
            <person name="Baker S."/>
            <person name="Barry K."/>
            <person name="Bills G."/>
            <person name="Bluhm B."/>
            <person name="Cannon C."/>
            <person name="Castanera R."/>
            <person name="Culley D."/>
            <person name="Daum C."/>
            <person name="Ezra D."/>
            <person name="Gonzalez J."/>
            <person name="Henrissat B."/>
            <person name="Kuo A."/>
            <person name="Liang C."/>
            <person name="Lipzen A."/>
            <person name="Lutzoni F."/>
            <person name="Magnuson J."/>
            <person name="Mondo S."/>
            <person name="Nolan M."/>
            <person name="Ohm R."/>
            <person name="Pangilinan J."/>
            <person name="Park H.-J."/>
            <person name="Ramirez L."/>
            <person name="Alfaro M."/>
            <person name="Sun H."/>
            <person name="Tritt A."/>
            <person name="Yoshinaga Y."/>
            <person name="Zwiers L.-H."/>
            <person name="Turgeon B."/>
            <person name="Goodwin S."/>
            <person name="Spatafora J."/>
            <person name="Crous P."/>
            <person name="Grigoriev I."/>
        </authorList>
    </citation>
    <scope>NUCLEOTIDE SEQUENCE</scope>
    <source>
        <strain evidence="5">CBS 130266</strain>
    </source>
</reference>
<feature type="transmembrane region" description="Helical" evidence="3">
    <location>
        <begin position="336"/>
        <end position="358"/>
    </location>
</feature>
<dbReference type="CDD" id="cd17352">
    <property type="entry name" value="MFS_MCT_SLC16"/>
    <property type="match status" value="1"/>
</dbReference>
<feature type="transmembrane region" description="Helical" evidence="3">
    <location>
        <begin position="243"/>
        <end position="267"/>
    </location>
</feature>
<dbReference type="EMBL" id="MU007011">
    <property type="protein sequence ID" value="KAF2436273.1"/>
    <property type="molecule type" value="Genomic_DNA"/>
</dbReference>
<dbReference type="GO" id="GO:0016020">
    <property type="term" value="C:membrane"/>
    <property type="evidence" value="ECO:0007669"/>
    <property type="project" value="UniProtKB-SubCell"/>
</dbReference>
<dbReference type="Proteomes" id="UP000800235">
    <property type="component" value="Unassembled WGS sequence"/>
</dbReference>
<protein>
    <submittedName>
        <fullName evidence="5">MFS general substrate transporter</fullName>
    </submittedName>
</protein>
<keyword evidence="3" id="KW-0472">Membrane</keyword>
<evidence type="ECO:0000313" key="6">
    <source>
        <dbReference type="Proteomes" id="UP000800235"/>
    </source>
</evidence>
<dbReference type="InterPro" id="IPR050327">
    <property type="entry name" value="Proton-linked_MCT"/>
</dbReference>
<feature type="transmembrane region" description="Helical" evidence="3">
    <location>
        <begin position="202"/>
        <end position="222"/>
    </location>
</feature>
<comment type="similarity">
    <text evidence="2">Belongs to the major facilitator superfamily. Monocarboxylate porter (TC 2.A.1.13) family.</text>
</comment>
<dbReference type="InterPro" id="IPR020846">
    <property type="entry name" value="MFS_dom"/>
</dbReference>
<dbReference type="PANTHER" id="PTHR11360">
    <property type="entry name" value="MONOCARBOXYLATE TRANSPORTER"/>
    <property type="match status" value="1"/>
</dbReference>
<dbReference type="SUPFAM" id="SSF103473">
    <property type="entry name" value="MFS general substrate transporter"/>
    <property type="match status" value="1"/>
</dbReference>
<evidence type="ECO:0000256" key="2">
    <source>
        <dbReference type="ARBA" id="ARBA00006727"/>
    </source>
</evidence>
<proteinExistence type="inferred from homology"/>